<keyword evidence="1" id="KW-0378">Hydrolase</keyword>
<dbReference type="GO" id="GO:0005524">
    <property type="term" value="F:ATP binding"/>
    <property type="evidence" value="ECO:0007669"/>
    <property type="project" value="InterPro"/>
</dbReference>
<dbReference type="GO" id="GO:0043138">
    <property type="term" value="F:3'-5' DNA helicase activity"/>
    <property type="evidence" value="ECO:0007669"/>
    <property type="project" value="TreeGrafter"/>
</dbReference>
<reference evidence="1" key="1">
    <citation type="journal article" date="2020" name="Stud. Mycol.">
        <title>101 Dothideomycetes genomes: a test case for predicting lifestyles and emergence of pathogens.</title>
        <authorList>
            <person name="Haridas S."/>
            <person name="Albert R."/>
            <person name="Binder M."/>
            <person name="Bloem J."/>
            <person name="Labutti K."/>
            <person name="Salamov A."/>
            <person name="Andreopoulos B."/>
            <person name="Baker S."/>
            <person name="Barry K."/>
            <person name="Bills G."/>
            <person name="Bluhm B."/>
            <person name="Cannon C."/>
            <person name="Castanera R."/>
            <person name="Culley D."/>
            <person name="Daum C."/>
            <person name="Ezra D."/>
            <person name="Gonzalez J."/>
            <person name="Henrissat B."/>
            <person name="Kuo A."/>
            <person name="Liang C."/>
            <person name="Lipzen A."/>
            <person name="Lutzoni F."/>
            <person name="Magnuson J."/>
            <person name="Mondo S."/>
            <person name="Nolan M."/>
            <person name="Ohm R."/>
            <person name="Pangilinan J."/>
            <person name="Park H.-J."/>
            <person name="Ramirez L."/>
            <person name="Alfaro M."/>
            <person name="Sun H."/>
            <person name="Tritt A."/>
            <person name="Yoshinaga Y."/>
            <person name="Zwiers L.-H."/>
            <person name="Turgeon B."/>
            <person name="Goodwin S."/>
            <person name="Spatafora J."/>
            <person name="Crous P."/>
            <person name="Grigoriev I."/>
        </authorList>
    </citation>
    <scope>NUCLEOTIDE SEQUENCE</scope>
    <source>
        <strain evidence="1">CBS 119687</strain>
    </source>
</reference>
<evidence type="ECO:0000313" key="1">
    <source>
        <dbReference type="EMBL" id="KAF2128239.1"/>
    </source>
</evidence>
<dbReference type="PANTHER" id="PTHR11070:SF66">
    <property type="entry name" value="UVRD-LIKE HELICASE C-TERMINAL DOMAIN-CONTAINING PROTEIN"/>
    <property type="match status" value="1"/>
</dbReference>
<organism evidence="1 2">
    <name type="scientific">Dothidotthia symphoricarpi CBS 119687</name>
    <dbReference type="NCBI Taxonomy" id="1392245"/>
    <lineage>
        <taxon>Eukaryota</taxon>
        <taxon>Fungi</taxon>
        <taxon>Dikarya</taxon>
        <taxon>Ascomycota</taxon>
        <taxon>Pezizomycotina</taxon>
        <taxon>Dothideomycetes</taxon>
        <taxon>Pleosporomycetidae</taxon>
        <taxon>Pleosporales</taxon>
        <taxon>Dothidotthiaceae</taxon>
        <taxon>Dothidotthia</taxon>
    </lineage>
</organism>
<evidence type="ECO:0000313" key="2">
    <source>
        <dbReference type="Proteomes" id="UP000799771"/>
    </source>
</evidence>
<accession>A0A6A6A8Q9</accession>
<dbReference type="RefSeq" id="XP_033522628.1">
    <property type="nucleotide sequence ID" value="XM_033666008.1"/>
</dbReference>
<dbReference type="Proteomes" id="UP000799771">
    <property type="component" value="Unassembled WGS sequence"/>
</dbReference>
<dbReference type="EMBL" id="ML977509">
    <property type="protein sequence ID" value="KAF2128239.1"/>
    <property type="molecule type" value="Genomic_DNA"/>
</dbReference>
<dbReference type="GeneID" id="54406440"/>
<dbReference type="AlphaFoldDB" id="A0A6A6A8Q9"/>
<dbReference type="GO" id="GO:0016787">
    <property type="term" value="F:hydrolase activity"/>
    <property type="evidence" value="ECO:0007669"/>
    <property type="project" value="UniProtKB-KW"/>
</dbReference>
<dbReference type="GO" id="GO:0005634">
    <property type="term" value="C:nucleus"/>
    <property type="evidence" value="ECO:0007669"/>
    <property type="project" value="TreeGrafter"/>
</dbReference>
<dbReference type="GO" id="GO:0003677">
    <property type="term" value="F:DNA binding"/>
    <property type="evidence" value="ECO:0007669"/>
    <property type="project" value="InterPro"/>
</dbReference>
<dbReference type="InterPro" id="IPR000212">
    <property type="entry name" value="DNA_helicase_UvrD/REP"/>
</dbReference>
<protein>
    <submittedName>
        <fullName evidence="1">P-loop containing nucleoside triphosphate hydrolase protein</fullName>
    </submittedName>
</protein>
<dbReference type="Gene3D" id="3.40.50.300">
    <property type="entry name" value="P-loop containing nucleotide triphosphate hydrolases"/>
    <property type="match status" value="2"/>
</dbReference>
<name>A0A6A6A8Q9_9PLEO</name>
<dbReference type="OrthoDB" id="1470711at2759"/>
<dbReference type="GO" id="GO:0000725">
    <property type="term" value="P:recombinational repair"/>
    <property type="evidence" value="ECO:0007669"/>
    <property type="project" value="TreeGrafter"/>
</dbReference>
<dbReference type="Pfam" id="PF13245">
    <property type="entry name" value="AAA_19"/>
    <property type="match status" value="1"/>
</dbReference>
<gene>
    <name evidence="1" type="ORF">P153DRAFT_343541</name>
</gene>
<keyword evidence="2" id="KW-1185">Reference proteome</keyword>
<dbReference type="SUPFAM" id="SSF52540">
    <property type="entry name" value="P-loop containing nucleoside triphosphate hydrolases"/>
    <property type="match status" value="1"/>
</dbReference>
<dbReference type="InterPro" id="IPR027417">
    <property type="entry name" value="P-loop_NTPase"/>
</dbReference>
<sequence length="770" mass="86306">MISSLGRSWRSLIHTFPKNGRRSGLASTSSRPFARRIEISDFGYNPRTSLAQNAARGIATNGNTTSRKAFIPSTEQQAIVELCRTQNVVVSARPGAGKTATAEAIVAANPNRPIAIITYSKRLQLDTARRLDAYPWSDVFTFHGLAGRLFDTTAYNDSILRSLRREKTVPAWRGQPYEIIILDELQDCTDDLFWLICAFISAVTHTAGGRAPQIVVLGDERQAIYGFRGADPRYLGLSSSTMIAISPYPWTHMALSKSFRLSHENSAFVNNVFLGGEQYVVGSHNGPKPLYLHGDIFNIKSIARQLLPLIHQYGPERTAILAPSVRNYKPLSMLTNHLSEVHHIPIAVSISDDVPLDEQVLQGKMCVSTYHQFKGNERDLVIVYGVDASYFDVLARDLPDDTCPNTTFVALTRACQQIVMIHHKRDRPMPFIDEAELYKTADVINLERNEDMLEPKIPGRPLQLGLLLSRKVFASDLSRHVLDEIIDDICAKHLHINRVEPPLPDELHIDAPAIVLTDSIKQHHEAVSDLNGLAVVAAYEHALLGTLTTLDKSAAWLLDLPSETEEQAIWLCREACTYEARVSGYKSRKVQMEGHPFDWLGSYLGAAKDRLEAQFPKPVVLDFEVQLEEKEFSVANPLGGDEQKTHLVGRADIVQGKRDVGKMDSVDVCIWEIKFVAQLSLQHVIQACVYAYLWSNQHKRDIPPRIILFNVRDGEKWEIVPREGVASLRNVVEETLVAKYSTEHTLTTDEFLKKCAKTRAEVENSHEKAE</sequence>
<dbReference type="PANTHER" id="PTHR11070">
    <property type="entry name" value="UVRD / RECB / PCRA DNA HELICASE FAMILY MEMBER"/>
    <property type="match status" value="1"/>
</dbReference>
<proteinExistence type="predicted"/>